<dbReference type="InterPro" id="IPR006525">
    <property type="entry name" value="Cystatin-related_pln"/>
</dbReference>
<proteinExistence type="predicted"/>
<sequence length="226" mass="26744">MGDFEGWTKWLVPGFLLWKPEDPGYERPAYRDWTEEEDEPKYSPKEELALLDKQILASDGFDIDYTHFRCVFNYHLAYLDSDEFAEEPTETTRDLLERLSRKALDDHNLEYGTEFEFVKVVKANFHWCCAYMFLITFEVVDPYDNLIKLFQTRVRYETDIVTEYVFCRPKPNQGVECIGVKNNDGVGNDVQNNVKKQKIPCMYGWFLTVIGFLFTDWSMSFYMPQA</sequence>
<dbReference type="SUPFAM" id="SSF54403">
    <property type="entry name" value="Cystatin/monellin"/>
    <property type="match status" value="1"/>
</dbReference>
<keyword evidence="1" id="KW-0812">Transmembrane</keyword>
<evidence type="ECO:0008006" key="4">
    <source>
        <dbReference type="Google" id="ProtNLM"/>
    </source>
</evidence>
<dbReference type="HOGENOM" id="CLU_111307_0_0_1"/>
<organism evidence="3">
    <name type="scientific">Arabidopsis lyrata subsp. lyrata</name>
    <name type="common">Lyre-leaved rock-cress</name>
    <dbReference type="NCBI Taxonomy" id="81972"/>
    <lineage>
        <taxon>Eukaryota</taxon>
        <taxon>Viridiplantae</taxon>
        <taxon>Streptophyta</taxon>
        <taxon>Embryophyta</taxon>
        <taxon>Tracheophyta</taxon>
        <taxon>Spermatophyta</taxon>
        <taxon>Magnoliopsida</taxon>
        <taxon>eudicotyledons</taxon>
        <taxon>Gunneridae</taxon>
        <taxon>Pentapetalae</taxon>
        <taxon>rosids</taxon>
        <taxon>malvids</taxon>
        <taxon>Brassicales</taxon>
        <taxon>Brassicaceae</taxon>
        <taxon>Camelineae</taxon>
        <taxon>Arabidopsis</taxon>
    </lineage>
</organism>
<feature type="transmembrane region" description="Helical" evidence="1">
    <location>
        <begin position="202"/>
        <end position="223"/>
    </location>
</feature>
<feature type="non-terminal residue" evidence="2">
    <location>
        <position position="226"/>
    </location>
</feature>
<dbReference type="NCBIfam" id="TIGR01638">
    <property type="entry name" value="Atha_cystat_rel"/>
    <property type="match status" value="1"/>
</dbReference>
<evidence type="ECO:0000256" key="1">
    <source>
        <dbReference type="SAM" id="Phobius"/>
    </source>
</evidence>
<protein>
    <recommendedName>
        <fullName evidence="4">Cystatin domain-containing protein</fullName>
    </recommendedName>
</protein>
<dbReference type="InterPro" id="IPR046350">
    <property type="entry name" value="Cystatin_sf"/>
</dbReference>
<keyword evidence="3" id="KW-1185">Reference proteome</keyword>
<dbReference type="Gramene" id="fgenesh2_kg.2__158__AT1G63190.1">
    <property type="protein sequence ID" value="fgenesh2_kg.2__158__AT1G63190.1"/>
    <property type="gene ID" value="fgenesh2_kg.2__158__AT1G63190.1"/>
</dbReference>
<keyword evidence="1" id="KW-0472">Membrane</keyword>
<dbReference type="PANTHER" id="PTHR31228">
    <property type="entry name" value="CYSTATIN/MONELLIN SUPERFAMILY PROTEIN"/>
    <property type="match status" value="1"/>
</dbReference>
<dbReference type="AlphaFoldDB" id="D7KU10"/>
<keyword evidence="1" id="KW-1133">Transmembrane helix</keyword>
<accession>D7KU10</accession>
<evidence type="ECO:0000313" key="2">
    <source>
        <dbReference type="EMBL" id="EFH62687.1"/>
    </source>
</evidence>
<gene>
    <name evidence="2" type="ORF">ARALYDRAFT_475028</name>
</gene>
<reference evidence="3" key="1">
    <citation type="journal article" date="2011" name="Nat. Genet.">
        <title>The Arabidopsis lyrata genome sequence and the basis of rapid genome size change.</title>
        <authorList>
            <person name="Hu T.T."/>
            <person name="Pattyn P."/>
            <person name="Bakker E.G."/>
            <person name="Cao J."/>
            <person name="Cheng J.-F."/>
            <person name="Clark R.M."/>
            <person name="Fahlgren N."/>
            <person name="Fawcett J.A."/>
            <person name="Grimwood J."/>
            <person name="Gundlach H."/>
            <person name="Haberer G."/>
            <person name="Hollister J.D."/>
            <person name="Ossowski S."/>
            <person name="Ottilar R.P."/>
            <person name="Salamov A.A."/>
            <person name="Schneeberger K."/>
            <person name="Spannagl M."/>
            <person name="Wang X."/>
            <person name="Yang L."/>
            <person name="Nasrallah M.E."/>
            <person name="Bergelson J."/>
            <person name="Carrington J.C."/>
            <person name="Gaut B.S."/>
            <person name="Schmutz J."/>
            <person name="Mayer K.F.X."/>
            <person name="Van de Peer Y."/>
            <person name="Grigoriev I.V."/>
            <person name="Nordborg M."/>
            <person name="Weigel D."/>
            <person name="Guo Y.-L."/>
        </authorList>
    </citation>
    <scope>NUCLEOTIDE SEQUENCE [LARGE SCALE GENOMIC DNA]</scope>
    <source>
        <strain evidence="3">cv. MN47</strain>
    </source>
</reference>
<evidence type="ECO:0000313" key="3">
    <source>
        <dbReference type="Proteomes" id="UP000008694"/>
    </source>
</evidence>
<dbReference type="PANTHER" id="PTHR31228:SF36">
    <property type="entry name" value="CYSTATIN_MONELLIN SUPERFAMILY PROTEIN"/>
    <property type="match status" value="1"/>
</dbReference>
<dbReference type="Proteomes" id="UP000008694">
    <property type="component" value="Unassembled WGS sequence"/>
</dbReference>
<name>D7KU10_ARALL</name>
<dbReference type="Gene3D" id="3.10.450.10">
    <property type="match status" value="1"/>
</dbReference>
<dbReference type="EMBL" id="GL348714">
    <property type="protein sequence ID" value="EFH62687.1"/>
    <property type="molecule type" value="Genomic_DNA"/>
</dbReference>